<dbReference type="InterPro" id="IPR007627">
    <property type="entry name" value="RNA_pol_sigma70_r2"/>
</dbReference>
<dbReference type="Gene3D" id="1.10.10.10">
    <property type="entry name" value="Winged helix-like DNA-binding domain superfamily/Winged helix DNA-binding domain"/>
    <property type="match status" value="1"/>
</dbReference>
<dbReference type="InterPro" id="IPR013325">
    <property type="entry name" value="RNA_pol_sigma_r2"/>
</dbReference>
<evidence type="ECO:0000256" key="2">
    <source>
        <dbReference type="ARBA" id="ARBA00023015"/>
    </source>
</evidence>
<dbReference type="PANTHER" id="PTHR47756">
    <property type="entry name" value="BLL6612 PROTEIN-RELATED"/>
    <property type="match status" value="1"/>
</dbReference>
<gene>
    <name evidence="8" type="ORF">GCM10009836_70490</name>
</gene>
<sequence>MRDEGRRVLATLVRLTGDLQLAEDAVQDATLRALEVWPRDGVPAEPRAWLTLTARRRAIDLLRREAVRPGKELQVVAYEPETPETIRDDQLRLLFTCCHPALAHETQVALALRTLCGLDVPEVAALLLVGEETMAKRLTRARQKITKARIPYRVPADHELPDRLRGVLTTVYLLFTEGADPIGETRPALVEEALRLTRLLRELMPGEPPVLGLLALELLTDARRAARRDPGGRPVLLADQDRSLWRRDLVEEGVLLVGEGLRRSPDTPDPYVVQAAIAACHALAPTWADTDWAAIVSWYDVLLTVAGTPVVALNRAAAVAERDGPEAGLAAVDAVAGLERYPLWHASRAELLGRLGDRAGADQAWAAALALPQDPAQAAQLRRRQDAT</sequence>
<feature type="domain" description="RNA polymerase sigma factor 70 region 4 type 2" evidence="6">
    <location>
        <begin position="94"/>
        <end position="145"/>
    </location>
</feature>
<evidence type="ECO:0000313" key="9">
    <source>
        <dbReference type="Proteomes" id="UP001500449"/>
    </source>
</evidence>
<name>A0ABN2NR50_9PSEU</name>
<evidence type="ECO:0000259" key="7">
    <source>
        <dbReference type="Pfam" id="PF20239"/>
    </source>
</evidence>
<comment type="similarity">
    <text evidence="1">Belongs to the sigma-70 factor family. ECF subfamily.</text>
</comment>
<evidence type="ECO:0000259" key="6">
    <source>
        <dbReference type="Pfam" id="PF08281"/>
    </source>
</evidence>
<feature type="domain" description="DUF6596" evidence="7">
    <location>
        <begin position="163"/>
        <end position="256"/>
    </location>
</feature>
<dbReference type="InterPro" id="IPR013324">
    <property type="entry name" value="RNA_pol_sigma_r3/r4-like"/>
</dbReference>
<dbReference type="SUPFAM" id="SSF88659">
    <property type="entry name" value="Sigma3 and sigma4 domains of RNA polymerase sigma factors"/>
    <property type="match status" value="1"/>
</dbReference>
<dbReference type="Pfam" id="PF04542">
    <property type="entry name" value="Sigma70_r2"/>
    <property type="match status" value="1"/>
</dbReference>
<dbReference type="Gene3D" id="1.10.1740.10">
    <property type="match status" value="1"/>
</dbReference>
<reference evidence="8 9" key="1">
    <citation type="journal article" date="2019" name="Int. J. Syst. Evol. Microbiol.">
        <title>The Global Catalogue of Microorganisms (GCM) 10K type strain sequencing project: providing services to taxonomists for standard genome sequencing and annotation.</title>
        <authorList>
            <consortium name="The Broad Institute Genomics Platform"/>
            <consortium name="The Broad Institute Genome Sequencing Center for Infectious Disease"/>
            <person name="Wu L."/>
            <person name="Ma J."/>
        </authorList>
    </citation>
    <scope>NUCLEOTIDE SEQUENCE [LARGE SCALE GENOMIC DNA]</scope>
    <source>
        <strain evidence="8 9">JCM 16009</strain>
    </source>
</reference>
<proteinExistence type="inferred from homology"/>
<evidence type="ECO:0000256" key="3">
    <source>
        <dbReference type="ARBA" id="ARBA00023082"/>
    </source>
</evidence>
<keyword evidence="2" id="KW-0805">Transcription regulation</keyword>
<accession>A0ABN2NR50</accession>
<comment type="caution">
    <text evidence="8">The sequence shown here is derived from an EMBL/GenBank/DDBJ whole genome shotgun (WGS) entry which is preliminary data.</text>
</comment>
<evidence type="ECO:0000256" key="4">
    <source>
        <dbReference type="ARBA" id="ARBA00023163"/>
    </source>
</evidence>
<feature type="domain" description="RNA polymerase sigma-70 region 2" evidence="5">
    <location>
        <begin position="3"/>
        <end position="66"/>
    </location>
</feature>
<dbReference type="PANTHER" id="PTHR47756:SF2">
    <property type="entry name" value="BLL6612 PROTEIN"/>
    <property type="match status" value="1"/>
</dbReference>
<organism evidence="8 9">
    <name type="scientific">Pseudonocardia ailaonensis</name>
    <dbReference type="NCBI Taxonomy" id="367279"/>
    <lineage>
        <taxon>Bacteria</taxon>
        <taxon>Bacillati</taxon>
        <taxon>Actinomycetota</taxon>
        <taxon>Actinomycetes</taxon>
        <taxon>Pseudonocardiales</taxon>
        <taxon>Pseudonocardiaceae</taxon>
        <taxon>Pseudonocardia</taxon>
    </lineage>
</organism>
<protein>
    <submittedName>
        <fullName evidence="8">Sigma-70 family RNA polymerase sigma factor</fullName>
    </submittedName>
</protein>
<dbReference type="InterPro" id="IPR036388">
    <property type="entry name" value="WH-like_DNA-bd_sf"/>
</dbReference>
<dbReference type="InterPro" id="IPR046531">
    <property type="entry name" value="DUF6596"/>
</dbReference>
<dbReference type="SUPFAM" id="SSF88946">
    <property type="entry name" value="Sigma2 domain of RNA polymerase sigma factors"/>
    <property type="match status" value="1"/>
</dbReference>
<keyword evidence="9" id="KW-1185">Reference proteome</keyword>
<dbReference type="Proteomes" id="UP001500449">
    <property type="component" value="Unassembled WGS sequence"/>
</dbReference>
<dbReference type="InterPro" id="IPR013249">
    <property type="entry name" value="RNA_pol_sigma70_r4_t2"/>
</dbReference>
<keyword evidence="3" id="KW-0731">Sigma factor</keyword>
<evidence type="ECO:0000313" key="8">
    <source>
        <dbReference type="EMBL" id="GAA1878983.1"/>
    </source>
</evidence>
<evidence type="ECO:0000259" key="5">
    <source>
        <dbReference type="Pfam" id="PF04542"/>
    </source>
</evidence>
<evidence type="ECO:0000256" key="1">
    <source>
        <dbReference type="ARBA" id="ARBA00010641"/>
    </source>
</evidence>
<dbReference type="EMBL" id="BAAAQK010000028">
    <property type="protein sequence ID" value="GAA1878983.1"/>
    <property type="molecule type" value="Genomic_DNA"/>
</dbReference>
<dbReference type="Pfam" id="PF08281">
    <property type="entry name" value="Sigma70_r4_2"/>
    <property type="match status" value="1"/>
</dbReference>
<keyword evidence="4" id="KW-0804">Transcription</keyword>
<dbReference type="Pfam" id="PF20239">
    <property type="entry name" value="DUF6596"/>
    <property type="match status" value="1"/>
</dbReference>